<dbReference type="InterPro" id="IPR003918">
    <property type="entry name" value="NADH_UbQ_OxRdtase"/>
</dbReference>
<dbReference type="PANTHER" id="PTHR42703">
    <property type="entry name" value="NADH DEHYDROGENASE"/>
    <property type="match status" value="1"/>
</dbReference>
<feature type="transmembrane region" description="Helical" evidence="8">
    <location>
        <begin position="73"/>
        <end position="101"/>
    </location>
</feature>
<proteinExistence type="inferred from homology"/>
<feature type="transmembrane region" description="Helical" evidence="8">
    <location>
        <begin position="130"/>
        <end position="149"/>
    </location>
</feature>
<dbReference type="Pfam" id="PF00361">
    <property type="entry name" value="Proton_antipo_M"/>
    <property type="match status" value="1"/>
</dbReference>
<feature type="transmembrane region" description="Helical" evidence="8">
    <location>
        <begin position="399"/>
        <end position="419"/>
    </location>
</feature>
<dbReference type="InterPro" id="IPR001750">
    <property type="entry name" value="ND/Mrp_TM"/>
</dbReference>
<dbReference type="GO" id="GO:0042773">
    <property type="term" value="P:ATP synthesis coupled electron transport"/>
    <property type="evidence" value="ECO:0007669"/>
    <property type="project" value="InterPro"/>
</dbReference>
<keyword evidence="3" id="KW-1003">Cell membrane</keyword>
<evidence type="ECO:0000256" key="2">
    <source>
        <dbReference type="ARBA" id="ARBA00005346"/>
    </source>
</evidence>
<feature type="domain" description="NADH:quinone oxidoreductase/Mrp antiporter transmembrane" evidence="9">
    <location>
        <begin position="128"/>
        <end position="413"/>
    </location>
</feature>
<feature type="transmembrane region" description="Helical" evidence="8">
    <location>
        <begin position="229"/>
        <end position="254"/>
    </location>
</feature>
<comment type="similarity">
    <text evidence="2">Belongs to the CPA3 antiporters (TC 2.A.63) subunit D family.</text>
</comment>
<evidence type="ECO:0000256" key="6">
    <source>
        <dbReference type="ARBA" id="ARBA00023136"/>
    </source>
</evidence>
<evidence type="ECO:0000313" key="10">
    <source>
        <dbReference type="EMBL" id="QSB13109.1"/>
    </source>
</evidence>
<accession>A0A895YCN8</accession>
<feature type="transmembrane region" description="Helical" evidence="8">
    <location>
        <begin position="6"/>
        <end position="23"/>
    </location>
</feature>
<name>A0A895YCN8_9ACTN</name>
<protein>
    <submittedName>
        <fullName evidence="10">Monovalent cation/H+ antiporter subunit D family protein</fullName>
    </submittedName>
</protein>
<comment type="subcellular location">
    <subcellularLocation>
        <location evidence="1">Cell membrane</location>
        <topology evidence="1">Multi-pass membrane protein</topology>
    </subcellularLocation>
    <subcellularLocation>
        <location evidence="7">Membrane</location>
        <topology evidence="7">Multi-pass membrane protein</topology>
    </subcellularLocation>
</comment>
<dbReference type="GO" id="GO:0005886">
    <property type="term" value="C:plasma membrane"/>
    <property type="evidence" value="ECO:0007669"/>
    <property type="project" value="UniProtKB-SubCell"/>
</dbReference>
<dbReference type="RefSeq" id="WP_239675175.1">
    <property type="nucleotide sequence ID" value="NZ_CP070499.1"/>
</dbReference>
<evidence type="ECO:0000256" key="1">
    <source>
        <dbReference type="ARBA" id="ARBA00004651"/>
    </source>
</evidence>
<dbReference type="KEGG" id="nhy:JQS43_15840"/>
<organism evidence="10 11">
    <name type="scientific">Natronosporangium hydrolyticum</name>
    <dbReference type="NCBI Taxonomy" id="2811111"/>
    <lineage>
        <taxon>Bacteria</taxon>
        <taxon>Bacillati</taxon>
        <taxon>Actinomycetota</taxon>
        <taxon>Actinomycetes</taxon>
        <taxon>Micromonosporales</taxon>
        <taxon>Micromonosporaceae</taxon>
        <taxon>Natronosporangium</taxon>
    </lineage>
</organism>
<evidence type="ECO:0000259" key="9">
    <source>
        <dbReference type="Pfam" id="PF00361"/>
    </source>
</evidence>
<keyword evidence="4 7" id="KW-0812">Transmembrane</keyword>
<evidence type="ECO:0000256" key="8">
    <source>
        <dbReference type="SAM" id="Phobius"/>
    </source>
</evidence>
<reference evidence="10" key="1">
    <citation type="submission" date="2021-02" db="EMBL/GenBank/DDBJ databases">
        <title>Natrosporangium hydrolyticum gen. nov., sp. nov, a haloalkaliphilic actinobacterium from a soda solonchak soil.</title>
        <authorList>
            <person name="Sorokin D.Y."/>
            <person name="Khijniak T.V."/>
            <person name="Zakharycheva A.P."/>
            <person name="Boueva O.V."/>
            <person name="Ariskina E.V."/>
            <person name="Hahnke R.L."/>
            <person name="Bunk B."/>
            <person name="Sproer C."/>
            <person name="Schumann P."/>
            <person name="Evtushenko L.I."/>
            <person name="Kublanov I.V."/>
        </authorList>
    </citation>
    <scope>NUCLEOTIDE SEQUENCE</scope>
    <source>
        <strain evidence="10">DSM 106523</strain>
    </source>
</reference>
<dbReference type="EMBL" id="CP070499">
    <property type="protein sequence ID" value="QSB13109.1"/>
    <property type="molecule type" value="Genomic_DNA"/>
</dbReference>
<dbReference type="PANTHER" id="PTHR42703:SF1">
    <property type="entry name" value="NA(+)_H(+) ANTIPORTER SUBUNIT D1"/>
    <property type="match status" value="1"/>
</dbReference>
<feature type="transmembrane region" description="Helical" evidence="8">
    <location>
        <begin position="108"/>
        <end position="124"/>
    </location>
</feature>
<keyword evidence="11" id="KW-1185">Reference proteome</keyword>
<dbReference type="AlphaFoldDB" id="A0A895YCN8"/>
<evidence type="ECO:0000256" key="5">
    <source>
        <dbReference type="ARBA" id="ARBA00022989"/>
    </source>
</evidence>
<evidence type="ECO:0000256" key="7">
    <source>
        <dbReference type="RuleBase" id="RU000320"/>
    </source>
</evidence>
<dbReference type="GO" id="GO:0008137">
    <property type="term" value="F:NADH dehydrogenase (ubiquinone) activity"/>
    <property type="evidence" value="ECO:0007669"/>
    <property type="project" value="InterPro"/>
</dbReference>
<sequence length="498" mass="51654">MNGWLLTLPVAVPLFAAAVLVFTPNSVALQRLLSIAANGAVLVLGAVLLARTYDGSVISENLSGWTQVGIPIMFAGDAFSALMLCVTALLVMVCLGFAFATGDAAHRLFAPMALVMAAGVYGAYLTADLFNLFVFVEVMLAPSYVLLVLAGGRKRVAAGRLYLTVSLLASTIFLAGIGLVYGLAGTVNLGQLAGSASGSPAMAVAGSLILIAMGVKAALVPVHGWLPRAYLHAAPAVAALFSGLLTKVGVYVIFRLYAVMYEGDPQYAWVVMLAALLSMVVGVLGAVGEKTMRAILAFHMISQIGYMIIGPALFTTVALAAGIFYIIHHVLVKAALLICAGAVEVTYGTGRLDRLGGLVNRAPWLAAAFMVAALSLAGMPPMSGFIAKLAIVRAAILEAHYLAAVVAVLVGLLTLLSMIKIWNGAFWGHNGEATWDEEGERSSATTRVIKPSLVAPAVVLASFSLIFGIGAEPLLAATTVAAEGLTDITAYVTAVTMR</sequence>
<feature type="transmembrane region" description="Helical" evidence="8">
    <location>
        <begin position="364"/>
        <end position="387"/>
    </location>
</feature>
<dbReference type="PRINTS" id="PR01437">
    <property type="entry name" value="NUOXDRDTASE4"/>
</dbReference>
<dbReference type="InterPro" id="IPR050586">
    <property type="entry name" value="CPA3_Na-H_Antiporter_D"/>
</dbReference>
<feature type="transmembrane region" description="Helical" evidence="8">
    <location>
        <begin position="308"/>
        <end position="328"/>
    </location>
</feature>
<keyword evidence="6 8" id="KW-0472">Membrane</keyword>
<feature type="transmembrane region" description="Helical" evidence="8">
    <location>
        <begin position="453"/>
        <end position="471"/>
    </location>
</feature>
<feature type="transmembrane region" description="Helical" evidence="8">
    <location>
        <begin position="35"/>
        <end position="53"/>
    </location>
</feature>
<evidence type="ECO:0000256" key="3">
    <source>
        <dbReference type="ARBA" id="ARBA00022475"/>
    </source>
</evidence>
<keyword evidence="5 8" id="KW-1133">Transmembrane helix</keyword>
<evidence type="ECO:0000313" key="11">
    <source>
        <dbReference type="Proteomes" id="UP000662857"/>
    </source>
</evidence>
<evidence type="ECO:0000256" key="4">
    <source>
        <dbReference type="ARBA" id="ARBA00022692"/>
    </source>
</evidence>
<feature type="transmembrane region" description="Helical" evidence="8">
    <location>
        <begin position="201"/>
        <end position="222"/>
    </location>
</feature>
<feature type="transmembrane region" description="Helical" evidence="8">
    <location>
        <begin position="161"/>
        <end position="181"/>
    </location>
</feature>
<feature type="transmembrane region" description="Helical" evidence="8">
    <location>
        <begin position="266"/>
        <end position="287"/>
    </location>
</feature>
<gene>
    <name evidence="10" type="ORF">JQS43_15840</name>
</gene>
<dbReference type="Proteomes" id="UP000662857">
    <property type="component" value="Chromosome"/>
</dbReference>